<sequence length="211" mass="23169">MSSPGLRERKKARTRRLIADTAARLFAEHGYEHVSVSDVAREAEVAEQTVYNYFGTKEQLVTDREEQIRQRLCDLVRDRPAGTSPAAAIRAFVLDSVAGIRRIPPELWRGELGHLAAISPAVHRLALELTDRQAEAIAEAIADTTTVPPEIAKLQGIALAGVFRVIIGEAGRRTLEGQSQEAIADGLYPIIENILDELDHWLTAPRPPASP</sequence>
<dbReference type="PANTHER" id="PTHR30055:SF234">
    <property type="entry name" value="HTH-TYPE TRANSCRIPTIONAL REGULATOR BETI"/>
    <property type="match status" value="1"/>
</dbReference>
<dbReference type="GO" id="GO:0003700">
    <property type="term" value="F:DNA-binding transcription factor activity"/>
    <property type="evidence" value="ECO:0007669"/>
    <property type="project" value="TreeGrafter"/>
</dbReference>
<proteinExistence type="predicted"/>
<reference evidence="6 7" key="1">
    <citation type="journal article" date="2010" name="Cell Res.">
        <title>Complete genome sequence of the rifamycin SV-producing Amycolatopsis mediterranei U32 revealed its genetic characteristics in phylogeny and metabolism.</title>
        <authorList>
            <person name="Zhao W."/>
            <person name="Zhong Y."/>
            <person name="Yuan H."/>
            <person name="Wang J."/>
            <person name="Zheng H."/>
            <person name="Wang Y."/>
            <person name="Cen X."/>
            <person name="Xu F."/>
            <person name="Bai J."/>
            <person name="Han X."/>
            <person name="Lu G."/>
            <person name="Zhu Y."/>
            <person name="Shao Z."/>
            <person name="Yan H."/>
            <person name="Li C."/>
            <person name="Peng N."/>
            <person name="Zhang Z."/>
            <person name="Zhang Y."/>
            <person name="Lin W."/>
            <person name="Fan Y."/>
            <person name="Qin Z."/>
            <person name="Hu Y."/>
            <person name="Zhu B."/>
            <person name="Wang S."/>
            <person name="Ding X."/>
            <person name="Zhao G.P."/>
        </authorList>
    </citation>
    <scope>NUCLEOTIDE SEQUENCE [LARGE SCALE GENOMIC DNA]</scope>
    <source>
        <strain evidence="7">U-32</strain>
    </source>
</reference>
<dbReference type="GeneID" id="92874163"/>
<evidence type="ECO:0000256" key="1">
    <source>
        <dbReference type="ARBA" id="ARBA00023015"/>
    </source>
</evidence>
<gene>
    <name evidence="6" type="ordered locus">AMED_6510</name>
</gene>
<evidence type="ECO:0000259" key="5">
    <source>
        <dbReference type="PROSITE" id="PS50977"/>
    </source>
</evidence>
<dbReference type="InterPro" id="IPR009057">
    <property type="entry name" value="Homeodomain-like_sf"/>
</dbReference>
<dbReference type="RefSeq" id="WP_013228290.1">
    <property type="nucleotide sequence ID" value="NC_014318.1"/>
</dbReference>
<evidence type="ECO:0000313" key="7">
    <source>
        <dbReference type="Proteomes" id="UP000000328"/>
    </source>
</evidence>
<name>A0A0H3DC40_AMYMU</name>
<evidence type="ECO:0000313" key="6">
    <source>
        <dbReference type="EMBL" id="ADJ48241.1"/>
    </source>
</evidence>
<feature type="DNA-binding region" description="H-T-H motif" evidence="4">
    <location>
        <begin position="35"/>
        <end position="54"/>
    </location>
</feature>
<dbReference type="PROSITE" id="PS50977">
    <property type="entry name" value="HTH_TETR_2"/>
    <property type="match status" value="1"/>
</dbReference>
<evidence type="ECO:0000256" key="4">
    <source>
        <dbReference type="PROSITE-ProRule" id="PRU00335"/>
    </source>
</evidence>
<dbReference type="SUPFAM" id="SSF46689">
    <property type="entry name" value="Homeodomain-like"/>
    <property type="match status" value="1"/>
</dbReference>
<dbReference type="InterPro" id="IPR001647">
    <property type="entry name" value="HTH_TetR"/>
</dbReference>
<dbReference type="eggNOG" id="COG1309">
    <property type="taxonomic scope" value="Bacteria"/>
</dbReference>
<evidence type="ECO:0000256" key="2">
    <source>
        <dbReference type="ARBA" id="ARBA00023125"/>
    </source>
</evidence>
<dbReference type="PATRIC" id="fig|749927.5.peg.6767"/>
<dbReference type="AlphaFoldDB" id="A0A0H3DC40"/>
<accession>A0A0H3DC40</accession>
<keyword evidence="3" id="KW-0804">Transcription</keyword>
<dbReference type="PRINTS" id="PR00455">
    <property type="entry name" value="HTHTETR"/>
</dbReference>
<keyword evidence="2 4" id="KW-0238">DNA-binding</keyword>
<organism evidence="6 7">
    <name type="scientific">Amycolatopsis mediterranei (strain U-32)</name>
    <dbReference type="NCBI Taxonomy" id="749927"/>
    <lineage>
        <taxon>Bacteria</taxon>
        <taxon>Bacillati</taxon>
        <taxon>Actinomycetota</taxon>
        <taxon>Actinomycetes</taxon>
        <taxon>Pseudonocardiales</taxon>
        <taxon>Pseudonocardiaceae</taxon>
        <taxon>Amycolatopsis</taxon>
    </lineage>
</organism>
<dbReference type="HOGENOM" id="CLU_069356_2_0_11"/>
<dbReference type="InterPro" id="IPR050109">
    <property type="entry name" value="HTH-type_TetR-like_transc_reg"/>
</dbReference>
<dbReference type="GO" id="GO:0000976">
    <property type="term" value="F:transcription cis-regulatory region binding"/>
    <property type="evidence" value="ECO:0007669"/>
    <property type="project" value="TreeGrafter"/>
</dbReference>
<protein>
    <submittedName>
        <fullName evidence="6">TetR family transcriptional regulator</fullName>
    </submittedName>
</protein>
<dbReference type="KEGG" id="amd:AMED_6510"/>
<dbReference type="Gene3D" id="1.10.357.10">
    <property type="entry name" value="Tetracycline Repressor, domain 2"/>
    <property type="match status" value="1"/>
</dbReference>
<feature type="domain" description="HTH tetR-type" evidence="5">
    <location>
        <begin position="12"/>
        <end position="72"/>
    </location>
</feature>
<dbReference type="EMBL" id="CP002000">
    <property type="protein sequence ID" value="ADJ48241.1"/>
    <property type="molecule type" value="Genomic_DNA"/>
</dbReference>
<dbReference type="OrthoDB" id="3211155at2"/>
<dbReference type="Proteomes" id="UP000000328">
    <property type="component" value="Chromosome"/>
</dbReference>
<evidence type="ECO:0000256" key="3">
    <source>
        <dbReference type="ARBA" id="ARBA00023163"/>
    </source>
</evidence>
<dbReference type="PANTHER" id="PTHR30055">
    <property type="entry name" value="HTH-TYPE TRANSCRIPTIONAL REGULATOR RUTR"/>
    <property type="match status" value="1"/>
</dbReference>
<dbReference type="Pfam" id="PF00440">
    <property type="entry name" value="TetR_N"/>
    <property type="match status" value="1"/>
</dbReference>
<keyword evidence="1" id="KW-0805">Transcription regulation</keyword>